<sequence>MNVAVAASRRILSGIAWVAFGVLAWATFTVLIGGSAAHAEEEPETPLGTLTSLVGSTVEEAASLATPLVTDVVTPVVETAVAPVVQQTAPQVVESAVETVQSTPVVGDAAQPVLDSVAPVMTDTVETVSSPVTDVLQSAPVATITEPVLQTLSGVAGGEVGELLTDLGVTGAVREVAGAVDRTSDLLGGTVEATVPPVLGSLNPPVTPDPPDAPDTAPVSEAPDHAVDSDAPASVRVDDTVVRAASETSTSRISARLFEQLRAAASDPDIAEQDSAVPTRPHDAPQAPPAAPSGTSTAAGSSGGSHSDAARLDDSAADPLRAWKRTLGALDDALPSSPVADADVSPD</sequence>
<protein>
    <submittedName>
        <fullName evidence="2">Uncharacterized protein</fullName>
    </submittedName>
</protein>
<feature type="region of interest" description="Disordered" evidence="1">
    <location>
        <begin position="265"/>
        <end position="314"/>
    </location>
</feature>
<feature type="region of interest" description="Disordered" evidence="1">
    <location>
        <begin position="196"/>
        <end position="234"/>
    </location>
</feature>
<reference evidence="3" key="1">
    <citation type="journal article" date="2019" name="Int. J. Syst. Evol. Microbiol.">
        <title>The Global Catalogue of Microorganisms (GCM) 10K type strain sequencing project: providing services to taxonomists for standard genome sequencing and annotation.</title>
        <authorList>
            <consortium name="The Broad Institute Genomics Platform"/>
            <consortium name="The Broad Institute Genome Sequencing Center for Infectious Disease"/>
            <person name="Wu L."/>
            <person name="Ma J."/>
        </authorList>
    </citation>
    <scope>NUCLEOTIDE SEQUENCE [LARGE SCALE GENOMIC DNA]</scope>
    <source>
        <strain evidence="3">CCM 7640</strain>
    </source>
</reference>
<dbReference type="EMBL" id="BMCM01000001">
    <property type="protein sequence ID" value="GGD67399.1"/>
    <property type="molecule type" value="Genomic_DNA"/>
</dbReference>
<feature type="region of interest" description="Disordered" evidence="1">
    <location>
        <begin position="328"/>
        <end position="347"/>
    </location>
</feature>
<comment type="caution">
    <text evidence="2">The sequence shown here is derived from an EMBL/GenBank/DDBJ whole genome shotgun (WGS) entry which is preliminary data.</text>
</comment>
<organism evidence="2 3">
    <name type="scientific">Microbacterium murale</name>
    <dbReference type="NCBI Taxonomy" id="1081040"/>
    <lineage>
        <taxon>Bacteria</taxon>
        <taxon>Bacillati</taxon>
        <taxon>Actinomycetota</taxon>
        <taxon>Actinomycetes</taxon>
        <taxon>Micrococcales</taxon>
        <taxon>Microbacteriaceae</taxon>
        <taxon>Microbacterium</taxon>
    </lineage>
</organism>
<dbReference type="Proteomes" id="UP000629365">
    <property type="component" value="Unassembled WGS sequence"/>
</dbReference>
<proteinExistence type="predicted"/>
<evidence type="ECO:0000313" key="2">
    <source>
        <dbReference type="EMBL" id="GGD67399.1"/>
    </source>
</evidence>
<evidence type="ECO:0000313" key="3">
    <source>
        <dbReference type="Proteomes" id="UP000629365"/>
    </source>
</evidence>
<evidence type="ECO:0000256" key="1">
    <source>
        <dbReference type="SAM" id="MobiDB-lite"/>
    </source>
</evidence>
<feature type="compositionally biased region" description="Low complexity" evidence="1">
    <location>
        <begin position="292"/>
        <end position="307"/>
    </location>
</feature>
<name>A0ABQ1RER5_9MICO</name>
<gene>
    <name evidence="2" type="ORF">GCM10007269_08130</name>
</gene>
<accession>A0ABQ1RER5</accession>
<keyword evidence="3" id="KW-1185">Reference proteome</keyword>